<gene>
    <name evidence="1" type="ORF">UFOVP247_124</name>
</gene>
<sequence>MATKLSLVIDQGTTFYTSIQILDDAGTPIDFTGYTGSAQMRKHYTSSNAVSFSVNANSNGIVSLALTSNATANLVAGRYVYDVELTAPANTTSRVVEGIVTVTPQVTR</sequence>
<accession>A0A6J7WX59</accession>
<reference evidence="1" key="1">
    <citation type="submission" date="2020-05" db="EMBL/GenBank/DDBJ databases">
        <authorList>
            <person name="Chiriac C."/>
            <person name="Salcher M."/>
            <person name="Ghai R."/>
            <person name="Kavagutti S V."/>
        </authorList>
    </citation>
    <scope>NUCLEOTIDE SEQUENCE</scope>
</reference>
<evidence type="ECO:0008006" key="2">
    <source>
        <dbReference type="Google" id="ProtNLM"/>
    </source>
</evidence>
<proteinExistence type="predicted"/>
<protein>
    <recommendedName>
        <fullName evidence="2">BppU N-terminal domain-containing protein</fullName>
    </recommendedName>
</protein>
<evidence type="ECO:0000313" key="1">
    <source>
        <dbReference type="EMBL" id="CAB5221272.1"/>
    </source>
</evidence>
<organism evidence="1">
    <name type="scientific">uncultured Caudovirales phage</name>
    <dbReference type="NCBI Taxonomy" id="2100421"/>
    <lineage>
        <taxon>Viruses</taxon>
        <taxon>Duplodnaviria</taxon>
        <taxon>Heunggongvirae</taxon>
        <taxon>Uroviricota</taxon>
        <taxon>Caudoviricetes</taxon>
        <taxon>Peduoviridae</taxon>
        <taxon>Maltschvirus</taxon>
        <taxon>Maltschvirus maltsch</taxon>
    </lineage>
</organism>
<dbReference type="EMBL" id="LR798288">
    <property type="protein sequence ID" value="CAB5221272.1"/>
    <property type="molecule type" value="Genomic_DNA"/>
</dbReference>
<name>A0A6J7WX59_9CAUD</name>